<accession>A0A8J6NN29</accession>
<feature type="transmembrane region" description="Helical" evidence="1">
    <location>
        <begin position="136"/>
        <end position="152"/>
    </location>
</feature>
<feature type="transmembrane region" description="Helical" evidence="1">
    <location>
        <begin position="157"/>
        <end position="172"/>
    </location>
</feature>
<sequence>MSEKATSSQFDKLILSIALLLIFIIATRTPVDADMWWHLRSGEEMVMQGRILLEDIFSYTRYGSPWVNAFWLSDILTYLIFKMGGYFALGGFVALMTVAIFGIVLKQMQGPAFLRALLLILAALTAAPILTPRPQLFSFLLLALLNYWLYSLKKGTPLFPIWWLIPLFAFWANLHGGYIWGILLLIATFAGEVLNHWFGDQKEKTDFLPARTLKKLFIFTILAIFAVLLNPNGFELWRLPFHTVDVSLAAIQEWHSPDFHQISFHPMLWLLFLFILGLGNSGKKIDFSDLLKVLGFAYMTFYSQRNIAPYAIVLLPVMSHHLALTWKNWTVSPAGMRAQRLRASSASQELPFKITRMINRLIIILIVVVALGNLYILTRPAKIDESYPHAAIRWIEENQPPGRLFNSYNWGGYLTWTLSEYPVFIDGRADLYGDEIIGQWWQVAGGGEAAQQILDEWDIKLILLEPSWPVIRELSQYGWELYYEDELAVIYGK</sequence>
<evidence type="ECO:0000313" key="2">
    <source>
        <dbReference type="EMBL" id="MBC8336977.1"/>
    </source>
</evidence>
<keyword evidence="1" id="KW-1133">Transmembrane helix</keyword>
<feature type="transmembrane region" description="Helical" evidence="1">
    <location>
        <begin position="216"/>
        <end position="234"/>
    </location>
</feature>
<organism evidence="2 3">
    <name type="scientific">Candidatus Desulfolinea nitratireducens</name>
    <dbReference type="NCBI Taxonomy" id="2841698"/>
    <lineage>
        <taxon>Bacteria</taxon>
        <taxon>Bacillati</taxon>
        <taxon>Chloroflexota</taxon>
        <taxon>Anaerolineae</taxon>
        <taxon>Anaerolineales</taxon>
        <taxon>Anaerolineales incertae sedis</taxon>
        <taxon>Candidatus Desulfolinea</taxon>
    </lineage>
</organism>
<name>A0A8J6NN29_9CHLR</name>
<feature type="transmembrane region" description="Helical" evidence="1">
    <location>
        <begin position="357"/>
        <end position="377"/>
    </location>
</feature>
<gene>
    <name evidence="2" type="ORF">H8E29_17110</name>
</gene>
<proteinExistence type="predicted"/>
<dbReference type="Proteomes" id="UP000614469">
    <property type="component" value="Unassembled WGS sequence"/>
</dbReference>
<dbReference type="AlphaFoldDB" id="A0A8J6NN29"/>
<keyword evidence="1" id="KW-0812">Transmembrane</keyword>
<feature type="transmembrane region" description="Helical" evidence="1">
    <location>
        <begin position="86"/>
        <end position="105"/>
    </location>
</feature>
<feature type="transmembrane region" description="Helical" evidence="1">
    <location>
        <begin position="262"/>
        <end position="279"/>
    </location>
</feature>
<feature type="transmembrane region" description="Helical" evidence="1">
    <location>
        <begin position="112"/>
        <end position="130"/>
    </location>
</feature>
<evidence type="ECO:0000256" key="1">
    <source>
        <dbReference type="SAM" id="Phobius"/>
    </source>
</evidence>
<keyword evidence="1" id="KW-0472">Membrane</keyword>
<dbReference type="EMBL" id="JACNJN010000217">
    <property type="protein sequence ID" value="MBC8336977.1"/>
    <property type="molecule type" value="Genomic_DNA"/>
</dbReference>
<protein>
    <submittedName>
        <fullName evidence="2">Uncharacterized protein</fullName>
    </submittedName>
</protein>
<comment type="caution">
    <text evidence="2">The sequence shown here is derived from an EMBL/GenBank/DDBJ whole genome shotgun (WGS) entry which is preliminary data.</text>
</comment>
<feature type="transmembrane region" description="Helical" evidence="1">
    <location>
        <begin position="178"/>
        <end position="195"/>
    </location>
</feature>
<reference evidence="2 3" key="1">
    <citation type="submission" date="2020-08" db="EMBL/GenBank/DDBJ databases">
        <title>Bridging the membrane lipid divide: bacteria of the FCB group superphylum have the potential to synthesize archaeal ether lipids.</title>
        <authorList>
            <person name="Villanueva L."/>
            <person name="Von Meijenfeldt F.A.B."/>
            <person name="Westbye A.B."/>
            <person name="Yadav S."/>
            <person name="Hopmans E.C."/>
            <person name="Dutilh B.E."/>
            <person name="Sinninghe Damste J.S."/>
        </authorList>
    </citation>
    <scope>NUCLEOTIDE SEQUENCE [LARGE SCALE GENOMIC DNA]</scope>
    <source>
        <strain evidence="2">NIOZ-UU36</strain>
    </source>
</reference>
<evidence type="ECO:0000313" key="3">
    <source>
        <dbReference type="Proteomes" id="UP000614469"/>
    </source>
</evidence>